<accession>W1NKV6</accession>
<dbReference type="Proteomes" id="UP000017836">
    <property type="component" value="Unassembled WGS sequence"/>
</dbReference>
<name>W1NKV6_AMBTC</name>
<organism evidence="1 2">
    <name type="scientific">Amborella trichopoda</name>
    <dbReference type="NCBI Taxonomy" id="13333"/>
    <lineage>
        <taxon>Eukaryota</taxon>
        <taxon>Viridiplantae</taxon>
        <taxon>Streptophyta</taxon>
        <taxon>Embryophyta</taxon>
        <taxon>Tracheophyta</taxon>
        <taxon>Spermatophyta</taxon>
        <taxon>Magnoliopsida</taxon>
        <taxon>Amborellales</taxon>
        <taxon>Amborellaceae</taxon>
        <taxon>Amborella</taxon>
    </lineage>
</organism>
<evidence type="ECO:0000313" key="2">
    <source>
        <dbReference type="Proteomes" id="UP000017836"/>
    </source>
</evidence>
<dbReference type="EMBL" id="KI397373">
    <property type="protein sequence ID" value="ERM95874.1"/>
    <property type="molecule type" value="Genomic_DNA"/>
</dbReference>
<dbReference type="Gramene" id="ERM95874">
    <property type="protein sequence ID" value="ERM95874"/>
    <property type="gene ID" value="AMTR_s00060p00134330"/>
</dbReference>
<proteinExistence type="predicted"/>
<evidence type="ECO:0000313" key="1">
    <source>
        <dbReference type="EMBL" id="ERM95874.1"/>
    </source>
</evidence>
<reference evidence="2" key="1">
    <citation type="journal article" date="2013" name="Science">
        <title>The Amborella genome and the evolution of flowering plants.</title>
        <authorList>
            <consortium name="Amborella Genome Project"/>
        </authorList>
    </citation>
    <scope>NUCLEOTIDE SEQUENCE [LARGE SCALE GENOMIC DNA]</scope>
</reference>
<dbReference type="AlphaFoldDB" id="W1NKV6"/>
<keyword evidence="2" id="KW-1185">Reference proteome</keyword>
<dbReference type="HOGENOM" id="CLU_2349552_0_0_1"/>
<protein>
    <submittedName>
        <fullName evidence="1">Uncharacterized protein</fullName>
    </submittedName>
</protein>
<gene>
    <name evidence="1" type="ORF">AMTR_s00060p00134330</name>
</gene>
<sequence>MHLWDWQLRSRCHHRPRRRDFQTRFPFLLHFWDSRGRRFWGRYSVLEASSAALTYPSSAKVQRKSPRLKDGQAAYPIGLAARGVAASTIEEGALTSS</sequence>